<dbReference type="PANTHER" id="PTHR18964:SF149">
    <property type="entry name" value="BIFUNCTIONAL UDP-N-ACETYLGLUCOSAMINE 2-EPIMERASE_N-ACETYLMANNOSAMINE KINASE"/>
    <property type="match status" value="1"/>
</dbReference>
<comment type="caution">
    <text evidence="2">The sequence shown here is derived from an EMBL/GenBank/DDBJ whole genome shotgun (WGS) entry which is preliminary data.</text>
</comment>
<name>A0A5C5WKJ3_9BACT</name>
<protein>
    <submittedName>
        <fullName evidence="2">Glucokinase</fullName>
        <ecNumber evidence="2">2.7.1.2</ecNumber>
    </submittedName>
</protein>
<dbReference type="EC" id="2.7.1.2" evidence="2"/>
<dbReference type="EMBL" id="SJPI01000002">
    <property type="protein sequence ID" value="TWT51127.1"/>
    <property type="molecule type" value="Genomic_DNA"/>
</dbReference>
<gene>
    <name evidence="2" type="primary">glcK_2</name>
    <name evidence="2" type="ORF">Pla22_39040</name>
</gene>
<dbReference type="GO" id="GO:0004340">
    <property type="term" value="F:glucokinase activity"/>
    <property type="evidence" value="ECO:0007669"/>
    <property type="project" value="UniProtKB-EC"/>
</dbReference>
<keyword evidence="2" id="KW-0808">Transferase</keyword>
<evidence type="ECO:0000313" key="3">
    <source>
        <dbReference type="Proteomes" id="UP000316598"/>
    </source>
</evidence>
<dbReference type="InterPro" id="IPR043129">
    <property type="entry name" value="ATPase_NBD"/>
</dbReference>
<dbReference type="RefSeq" id="WP_146516230.1">
    <property type="nucleotide sequence ID" value="NZ_SJPI01000002.1"/>
</dbReference>
<dbReference type="OrthoDB" id="9795247at2"/>
<accession>A0A5C5WKJ3</accession>
<dbReference type="Gene3D" id="3.30.420.40">
    <property type="match status" value="2"/>
</dbReference>
<dbReference type="InterPro" id="IPR049874">
    <property type="entry name" value="ROK_cs"/>
</dbReference>
<keyword evidence="2" id="KW-0418">Kinase</keyword>
<dbReference type="PROSITE" id="PS01125">
    <property type="entry name" value="ROK"/>
    <property type="match status" value="1"/>
</dbReference>
<dbReference type="AlphaFoldDB" id="A0A5C5WKJ3"/>
<dbReference type="InterPro" id="IPR000600">
    <property type="entry name" value="ROK"/>
</dbReference>
<evidence type="ECO:0000256" key="1">
    <source>
        <dbReference type="ARBA" id="ARBA00006479"/>
    </source>
</evidence>
<proteinExistence type="inferred from homology"/>
<keyword evidence="3" id="KW-1185">Reference proteome</keyword>
<evidence type="ECO:0000313" key="2">
    <source>
        <dbReference type="EMBL" id="TWT51127.1"/>
    </source>
</evidence>
<dbReference type="SUPFAM" id="SSF53067">
    <property type="entry name" value="Actin-like ATPase domain"/>
    <property type="match status" value="1"/>
</dbReference>
<dbReference type="Proteomes" id="UP000316598">
    <property type="component" value="Unassembled WGS sequence"/>
</dbReference>
<dbReference type="PANTHER" id="PTHR18964">
    <property type="entry name" value="ROK (REPRESSOR, ORF, KINASE) FAMILY"/>
    <property type="match status" value="1"/>
</dbReference>
<organism evidence="2 3">
    <name type="scientific">Rubripirellula amarantea</name>
    <dbReference type="NCBI Taxonomy" id="2527999"/>
    <lineage>
        <taxon>Bacteria</taxon>
        <taxon>Pseudomonadati</taxon>
        <taxon>Planctomycetota</taxon>
        <taxon>Planctomycetia</taxon>
        <taxon>Pirellulales</taxon>
        <taxon>Pirellulaceae</taxon>
        <taxon>Rubripirellula</taxon>
    </lineage>
</organism>
<dbReference type="Pfam" id="PF00480">
    <property type="entry name" value="ROK"/>
    <property type="match status" value="1"/>
</dbReference>
<sequence>MSESNAATELDANRNAPIYLGIDLGGTSIKLALVREEKIVALEQVLTKDFLGPREVFEFALSFAKRQIETLGYQFDQLQAAGLAAPGVLAPDVDELREVANLSAWTNVSLTDVATRILEKPVVLLNDANAAALAEYKARDLDGRSLALVTLGTGIGCGLLLNGVPHCGDSGIGGELGHVVIDAADHAWLCGCGKRGHVEAYAGAGGVVRIAKEMLRDNPGSVLHQDIDDLSPYLIAQAAEQGDATAVEIVCQTARYVGHAVSILCHIADPSYVLFGGAMDFGGPESTVGLRFLDVVRQTVVKQSLVQVGEHLHIEFATLGKDAGVIGAALFAEQARETSSEAWDAASSSLLKNTTSFAEQGT</sequence>
<reference evidence="2 3" key="1">
    <citation type="submission" date="2019-02" db="EMBL/GenBank/DDBJ databases">
        <title>Deep-cultivation of Planctomycetes and their phenomic and genomic characterization uncovers novel biology.</title>
        <authorList>
            <person name="Wiegand S."/>
            <person name="Jogler M."/>
            <person name="Boedeker C."/>
            <person name="Pinto D."/>
            <person name="Vollmers J."/>
            <person name="Rivas-Marin E."/>
            <person name="Kohn T."/>
            <person name="Peeters S.H."/>
            <person name="Heuer A."/>
            <person name="Rast P."/>
            <person name="Oberbeckmann S."/>
            <person name="Bunk B."/>
            <person name="Jeske O."/>
            <person name="Meyerdierks A."/>
            <person name="Storesund J.E."/>
            <person name="Kallscheuer N."/>
            <person name="Luecker S."/>
            <person name="Lage O.M."/>
            <person name="Pohl T."/>
            <person name="Merkel B.J."/>
            <person name="Hornburger P."/>
            <person name="Mueller R.-W."/>
            <person name="Bruemmer F."/>
            <person name="Labrenz M."/>
            <person name="Spormann A.M."/>
            <person name="Op Den Camp H."/>
            <person name="Overmann J."/>
            <person name="Amann R."/>
            <person name="Jetten M.S.M."/>
            <person name="Mascher T."/>
            <person name="Medema M.H."/>
            <person name="Devos D.P."/>
            <person name="Kaster A.-K."/>
            <person name="Ovreas L."/>
            <person name="Rohde M."/>
            <person name="Galperin M.Y."/>
            <person name="Jogler C."/>
        </authorList>
    </citation>
    <scope>NUCLEOTIDE SEQUENCE [LARGE SCALE GENOMIC DNA]</scope>
    <source>
        <strain evidence="2 3">Pla22</strain>
    </source>
</reference>
<comment type="similarity">
    <text evidence="1">Belongs to the ROK (NagC/XylR) family.</text>
</comment>